<proteinExistence type="inferred from homology"/>
<feature type="transmembrane region" description="Helical" evidence="8">
    <location>
        <begin position="364"/>
        <end position="385"/>
    </location>
</feature>
<evidence type="ECO:0000256" key="3">
    <source>
        <dbReference type="ARBA" id="ARBA00022475"/>
    </source>
</evidence>
<feature type="domain" description="Membrane transport protein MMPL" evidence="9">
    <location>
        <begin position="592"/>
        <end position="817"/>
    </location>
</feature>
<dbReference type="PANTHER" id="PTHR33406">
    <property type="entry name" value="MEMBRANE PROTEIN MJ1562-RELATED"/>
    <property type="match status" value="1"/>
</dbReference>
<dbReference type="Pfam" id="PF03176">
    <property type="entry name" value="MMPL"/>
    <property type="match status" value="2"/>
</dbReference>
<evidence type="ECO:0000256" key="8">
    <source>
        <dbReference type="SAM" id="Phobius"/>
    </source>
</evidence>
<dbReference type="Proteomes" id="UP000316095">
    <property type="component" value="Unassembled WGS sequence"/>
</dbReference>
<feature type="compositionally biased region" description="Low complexity" evidence="7">
    <location>
        <begin position="121"/>
        <end position="135"/>
    </location>
</feature>
<comment type="subcellular location">
    <subcellularLocation>
        <location evidence="1">Cell membrane</location>
        <topology evidence="1">Multi-pass membrane protein</topology>
    </subcellularLocation>
</comment>
<reference evidence="10 11" key="1">
    <citation type="submission" date="2019-02" db="EMBL/GenBank/DDBJ databases">
        <title>Deep-cultivation of Planctomycetes and their phenomic and genomic characterization uncovers novel biology.</title>
        <authorList>
            <person name="Wiegand S."/>
            <person name="Jogler M."/>
            <person name="Boedeker C."/>
            <person name="Pinto D."/>
            <person name="Vollmers J."/>
            <person name="Rivas-Marin E."/>
            <person name="Kohn T."/>
            <person name="Peeters S.H."/>
            <person name="Heuer A."/>
            <person name="Rast P."/>
            <person name="Oberbeckmann S."/>
            <person name="Bunk B."/>
            <person name="Jeske O."/>
            <person name="Meyerdierks A."/>
            <person name="Storesund J.E."/>
            <person name="Kallscheuer N."/>
            <person name="Luecker S."/>
            <person name="Lage O.M."/>
            <person name="Pohl T."/>
            <person name="Merkel B.J."/>
            <person name="Hornburger P."/>
            <person name="Mueller R.-W."/>
            <person name="Bruemmer F."/>
            <person name="Labrenz M."/>
            <person name="Spormann A.M."/>
            <person name="Op Den Camp H."/>
            <person name="Overmann J."/>
            <person name="Amann R."/>
            <person name="Jetten M.S.M."/>
            <person name="Mascher T."/>
            <person name="Medema M.H."/>
            <person name="Devos D.P."/>
            <person name="Kaster A.-K."/>
            <person name="Ovreas L."/>
            <person name="Rohde M."/>
            <person name="Galperin M.Y."/>
            <person name="Jogler C."/>
        </authorList>
    </citation>
    <scope>NUCLEOTIDE SEQUENCE [LARGE SCALE GENOMIC DNA]</scope>
    <source>
        <strain evidence="10 11">Pan54</strain>
    </source>
</reference>
<evidence type="ECO:0000256" key="5">
    <source>
        <dbReference type="ARBA" id="ARBA00022989"/>
    </source>
</evidence>
<dbReference type="InterPro" id="IPR050545">
    <property type="entry name" value="Mycobact_MmpL"/>
</dbReference>
<dbReference type="PANTHER" id="PTHR33406:SF6">
    <property type="entry name" value="MEMBRANE PROTEIN YDGH-RELATED"/>
    <property type="match status" value="1"/>
</dbReference>
<organism evidence="10 11">
    <name type="scientific">Rubinisphaera italica</name>
    <dbReference type="NCBI Taxonomy" id="2527969"/>
    <lineage>
        <taxon>Bacteria</taxon>
        <taxon>Pseudomonadati</taxon>
        <taxon>Planctomycetota</taxon>
        <taxon>Planctomycetia</taxon>
        <taxon>Planctomycetales</taxon>
        <taxon>Planctomycetaceae</taxon>
        <taxon>Rubinisphaera</taxon>
    </lineage>
</organism>
<feature type="transmembrane region" description="Helical" evidence="8">
    <location>
        <begin position="790"/>
        <end position="814"/>
    </location>
</feature>
<evidence type="ECO:0000256" key="2">
    <source>
        <dbReference type="ARBA" id="ARBA00010157"/>
    </source>
</evidence>
<feature type="transmembrane region" description="Helical" evidence="8">
    <location>
        <begin position="760"/>
        <end position="784"/>
    </location>
</feature>
<name>A0A5C5XHC4_9PLAN</name>
<feature type="transmembrane region" description="Helical" evidence="8">
    <location>
        <begin position="291"/>
        <end position="310"/>
    </location>
</feature>
<protein>
    <submittedName>
        <fullName evidence="10">Putative membrane protein YdgH</fullName>
    </submittedName>
</protein>
<feature type="transmembrane region" description="Helical" evidence="8">
    <location>
        <begin position="12"/>
        <end position="30"/>
    </location>
</feature>
<gene>
    <name evidence="10" type="primary">ydgH</name>
    <name evidence="10" type="ORF">Pan54_20080</name>
</gene>
<keyword evidence="4 8" id="KW-0812">Transmembrane</keyword>
<dbReference type="Gene3D" id="1.20.1640.10">
    <property type="entry name" value="Multidrug efflux transporter AcrB transmembrane domain"/>
    <property type="match status" value="2"/>
</dbReference>
<evidence type="ECO:0000256" key="4">
    <source>
        <dbReference type="ARBA" id="ARBA00022692"/>
    </source>
</evidence>
<dbReference type="AlphaFoldDB" id="A0A5C5XHC4"/>
<feature type="transmembrane region" description="Helical" evidence="8">
    <location>
        <begin position="233"/>
        <end position="250"/>
    </location>
</feature>
<evidence type="ECO:0000256" key="7">
    <source>
        <dbReference type="SAM" id="MobiDB-lite"/>
    </source>
</evidence>
<keyword evidence="11" id="KW-1185">Reference proteome</keyword>
<keyword evidence="5 8" id="KW-1133">Transmembrane helix</keyword>
<dbReference type="RefSeq" id="WP_146503287.1">
    <property type="nucleotide sequence ID" value="NZ_SJPG01000001.1"/>
</dbReference>
<evidence type="ECO:0000256" key="1">
    <source>
        <dbReference type="ARBA" id="ARBA00004651"/>
    </source>
</evidence>
<comment type="similarity">
    <text evidence="2">Belongs to the resistance-nodulation-cell division (RND) (TC 2.A.6) family. MmpL subfamily.</text>
</comment>
<comment type="caution">
    <text evidence="10">The sequence shown here is derived from an EMBL/GenBank/DDBJ whole genome shotgun (WGS) entry which is preliminary data.</text>
</comment>
<evidence type="ECO:0000256" key="6">
    <source>
        <dbReference type="ARBA" id="ARBA00023136"/>
    </source>
</evidence>
<evidence type="ECO:0000313" key="10">
    <source>
        <dbReference type="EMBL" id="TWT61272.1"/>
    </source>
</evidence>
<accession>A0A5C5XHC4</accession>
<evidence type="ECO:0000313" key="11">
    <source>
        <dbReference type="Proteomes" id="UP000316095"/>
    </source>
</evidence>
<feature type="region of interest" description="Disordered" evidence="7">
    <location>
        <begin position="121"/>
        <end position="141"/>
    </location>
</feature>
<dbReference type="SUPFAM" id="SSF82866">
    <property type="entry name" value="Multidrug efflux transporter AcrB transmembrane domain"/>
    <property type="match status" value="2"/>
</dbReference>
<sequence>MKLVSRLIVKFWLGWLILWFIAFIIAITIAPKFSEVVTPGEFDFLPLNAESLQAERFFRQSFDKDLLRSLAIVSVRRTSRPEGLTSSDEFSEQDRGRLSDYDFIENILRIRLEQILIDNASSESESNNEPEGNNTEESKDVPEPVIGTVTTYTDRLLGQLLVSNDKQASMVLVELPNDFLDIRNVEIISDIEDLVYNDREFRRQIPPGLELSISGTATVGRDLNVEAVNSAKATESITILLVVIMLIGIYRAPLLALLPLITVFFVINIVMGLLATLAYYNVIGLFESLDIYVTVVTYGAGIDYCLFLIARYREELEQGTNYADALENALNCTASPLVGSAGTSIIGIGMMIFTEHKKFQQAGIGISVGLFLALIATLTLTPALLRICGRWAFWPNMPLEKPGDQPGWIARSSPLSRLLESGILDRIWNVLAAVISRSPGRLWRNFVLAMAPFAVIAIISYNDLSYGLLSELPDDSRSVIGTRALKEHFPAGTLGPTNVLLHNEELNFFQSDQVDLIREVSDQLYSEREQLGLIDIFSSAYPLGMTPQGLEKQASLDSNASGSGAFAAARRAATRARIMKQYVGKKQPLAEHVTRIDLVFEQDPFTSGSIEQLENTLEELKIILPEKLPGETEIYALGPTASIRDMKLVTDRDQIRVNILVLIGVYLVLVLILKKPAISMYLILTVFFSYLVTMGVTMTVFWALDPENFAGLDWKVRMFLFTILIAIGEDYNIFLVSRIDEERKSTSPVRSVLRALTKTGSIISSCGFIMAGTFCSLMAGTLLGMQQLGFALAFGVLLDTFIVRPILVPCYLVMLERHYFGRYSGLMGATSLPKNANRESTSTTITSTEES</sequence>
<dbReference type="GO" id="GO:0005886">
    <property type="term" value="C:plasma membrane"/>
    <property type="evidence" value="ECO:0007669"/>
    <property type="project" value="UniProtKB-SubCell"/>
</dbReference>
<feature type="transmembrane region" description="Helical" evidence="8">
    <location>
        <begin position="330"/>
        <end position="352"/>
    </location>
</feature>
<feature type="transmembrane region" description="Helical" evidence="8">
    <location>
        <begin position="680"/>
        <end position="704"/>
    </location>
</feature>
<feature type="domain" description="Membrane transport protein MMPL" evidence="9">
    <location>
        <begin position="142"/>
        <end position="440"/>
    </location>
</feature>
<feature type="transmembrane region" description="Helical" evidence="8">
    <location>
        <begin position="716"/>
        <end position="739"/>
    </location>
</feature>
<feature type="transmembrane region" description="Helical" evidence="8">
    <location>
        <begin position="257"/>
        <end position="279"/>
    </location>
</feature>
<dbReference type="InterPro" id="IPR004869">
    <property type="entry name" value="MMPL_dom"/>
</dbReference>
<feature type="transmembrane region" description="Helical" evidence="8">
    <location>
        <begin position="442"/>
        <end position="461"/>
    </location>
</feature>
<dbReference type="OrthoDB" id="9782006at2"/>
<keyword evidence="6 8" id="KW-0472">Membrane</keyword>
<feature type="transmembrane region" description="Helical" evidence="8">
    <location>
        <begin position="655"/>
        <end position="673"/>
    </location>
</feature>
<dbReference type="EMBL" id="SJPG01000001">
    <property type="protein sequence ID" value="TWT61272.1"/>
    <property type="molecule type" value="Genomic_DNA"/>
</dbReference>
<keyword evidence="3" id="KW-1003">Cell membrane</keyword>
<evidence type="ECO:0000259" key="9">
    <source>
        <dbReference type="Pfam" id="PF03176"/>
    </source>
</evidence>